<sequence>MDFLLSFHAPEREDHDKPTEPFTFKDVRAKRSTLIKFLMLSVDNETWTFLQILAICLRYFITTYVIAFQKSEPGFTGTDCVNTVLDLFYVIDMVSAVLYRWKWPKSSRRLREWSPYLSRLVWRNLMFRPRSIWMIIIDVISVIPFEIVRLWVPYSSGIHTIAHCMPVLRTYRIPASKVSSDFKKFNTTLVISDSKMSRTFEAYLWVYYFVQIGFTNIGFGDIVPYTDAQRAMTIFILLVGFCLLCGYLIAALSSILTEKGRRLTDLRFRLTLMLFELDSKNVSEFVSKKIIKFYYSLWASRKGIGPTDSLLQCLPDSFRSQVYYDIFVPALNSSLLLKSCDEYSKRAITGVMQICLYMAGDVILKRREFNSTMFYIRKGTIQIMSYQDDETEVMTFGAGTIFGQVSLMLCLPTKSEVHAATFCEIHTISRRDLFMVLKYYPSAKELIFRVHNNMLLNLMADKYEKDKKVKSGNVLTRNFFYKIPVETSKLARDDICIVTTCPYVFMPDTVFLKTWNVFIGIIIMVLEKDNKLLLPIPRGISEDVPDSNGALHYNRGHYSVVQFIHNSVHGICKRKQ</sequence>
<dbReference type="SMART" id="SM00100">
    <property type="entry name" value="cNMP"/>
    <property type="match status" value="1"/>
</dbReference>
<dbReference type="SUPFAM" id="SSF51206">
    <property type="entry name" value="cAMP-binding domain-like"/>
    <property type="match status" value="1"/>
</dbReference>
<keyword evidence="3" id="KW-1133">Transmembrane helix</keyword>
<keyword evidence="1" id="KW-0813">Transport</keyword>
<organism evidence="5 6">
    <name type="scientific">Polyplax serrata</name>
    <name type="common">Common mouse louse</name>
    <dbReference type="NCBI Taxonomy" id="468196"/>
    <lineage>
        <taxon>Eukaryota</taxon>
        <taxon>Metazoa</taxon>
        <taxon>Ecdysozoa</taxon>
        <taxon>Arthropoda</taxon>
        <taxon>Hexapoda</taxon>
        <taxon>Insecta</taxon>
        <taxon>Pterygota</taxon>
        <taxon>Neoptera</taxon>
        <taxon>Paraneoptera</taxon>
        <taxon>Psocodea</taxon>
        <taxon>Troctomorpha</taxon>
        <taxon>Phthiraptera</taxon>
        <taxon>Anoplura</taxon>
        <taxon>Polyplacidae</taxon>
        <taxon>Polyplax</taxon>
    </lineage>
</organism>
<reference evidence="5 6" key="1">
    <citation type="submission" date="2023-10" db="EMBL/GenBank/DDBJ databases">
        <title>Genomes of two closely related lineages of the louse Polyplax serrata with different host specificities.</title>
        <authorList>
            <person name="Martinu J."/>
            <person name="Tarabai H."/>
            <person name="Stefka J."/>
            <person name="Hypsa V."/>
        </authorList>
    </citation>
    <scope>NUCLEOTIDE SEQUENCE [LARGE SCALE GENOMIC DNA]</scope>
    <source>
        <strain evidence="5">HR10_N</strain>
    </source>
</reference>
<name>A0AAN8S2U7_POLSC</name>
<dbReference type="GO" id="GO:0005221">
    <property type="term" value="F:intracellularly cyclic nucleotide-activated monoatomic cation channel activity"/>
    <property type="evidence" value="ECO:0007669"/>
    <property type="project" value="InterPro"/>
</dbReference>
<protein>
    <recommendedName>
        <fullName evidence="4">Cyclic nucleotide-binding domain-containing protein</fullName>
    </recommendedName>
</protein>
<evidence type="ECO:0000256" key="1">
    <source>
        <dbReference type="ARBA" id="ARBA00023286"/>
    </source>
</evidence>
<dbReference type="AlphaFoldDB" id="A0AAN8S2U7"/>
<dbReference type="CDD" id="cd00038">
    <property type="entry name" value="CAP_ED"/>
    <property type="match status" value="1"/>
</dbReference>
<dbReference type="GO" id="GO:0044877">
    <property type="term" value="F:protein-containing complex binding"/>
    <property type="evidence" value="ECO:0007669"/>
    <property type="project" value="TreeGrafter"/>
</dbReference>
<dbReference type="EMBL" id="JAWJWE010000036">
    <property type="protein sequence ID" value="KAK6629045.1"/>
    <property type="molecule type" value="Genomic_DNA"/>
</dbReference>
<dbReference type="InterPro" id="IPR013099">
    <property type="entry name" value="K_chnl_dom"/>
</dbReference>
<evidence type="ECO:0000259" key="4">
    <source>
        <dbReference type="PROSITE" id="PS50042"/>
    </source>
</evidence>
<dbReference type="SUPFAM" id="SSF81324">
    <property type="entry name" value="Voltage-gated potassium channels"/>
    <property type="match status" value="1"/>
</dbReference>
<keyword evidence="3" id="KW-0812">Transmembrane</keyword>
<dbReference type="PRINTS" id="PR01463">
    <property type="entry name" value="EAGCHANLFMLY"/>
</dbReference>
<evidence type="ECO:0000256" key="3">
    <source>
        <dbReference type="SAM" id="Phobius"/>
    </source>
</evidence>
<dbReference type="Pfam" id="PF07885">
    <property type="entry name" value="Ion_trans_2"/>
    <property type="match status" value="1"/>
</dbReference>
<dbReference type="Proteomes" id="UP001372834">
    <property type="component" value="Unassembled WGS sequence"/>
</dbReference>
<dbReference type="Gene3D" id="2.60.120.10">
    <property type="entry name" value="Jelly Rolls"/>
    <property type="match status" value="1"/>
</dbReference>
<dbReference type="GO" id="GO:0016020">
    <property type="term" value="C:membrane"/>
    <property type="evidence" value="ECO:0007669"/>
    <property type="project" value="InterPro"/>
</dbReference>
<dbReference type="PROSITE" id="PS50042">
    <property type="entry name" value="CNMP_BINDING_3"/>
    <property type="match status" value="1"/>
</dbReference>
<feature type="transmembrane region" description="Helical" evidence="3">
    <location>
        <begin position="132"/>
        <end position="152"/>
    </location>
</feature>
<feature type="transmembrane region" description="Helical" evidence="3">
    <location>
        <begin position="202"/>
        <end position="219"/>
    </location>
</feature>
<dbReference type="PANTHER" id="PTHR45638:SF19">
    <property type="entry name" value="CYCLIC NUCLEOTIDE-BINDING DOMAIN-CONTAINING PROTEIN"/>
    <property type="match status" value="1"/>
</dbReference>
<keyword evidence="2" id="KW-0407">Ion channel</keyword>
<feature type="transmembrane region" description="Helical" evidence="3">
    <location>
        <begin position="47"/>
        <end position="68"/>
    </location>
</feature>
<dbReference type="Gene3D" id="1.10.287.70">
    <property type="match status" value="1"/>
</dbReference>
<feature type="domain" description="Cyclic nucleotide-binding" evidence="4">
    <location>
        <begin position="336"/>
        <end position="437"/>
    </location>
</feature>
<dbReference type="InterPro" id="IPR003938">
    <property type="entry name" value="K_chnl_volt-dep_EAG/ELK/ERG"/>
</dbReference>
<evidence type="ECO:0000313" key="6">
    <source>
        <dbReference type="Proteomes" id="UP001372834"/>
    </source>
</evidence>
<dbReference type="InterPro" id="IPR000595">
    <property type="entry name" value="cNMP-bd_dom"/>
</dbReference>
<keyword evidence="1" id="KW-1071">Ligand-gated ion channel</keyword>
<keyword evidence="3" id="KW-0472">Membrane</keyword>
<dbReference type="PANTHER" id="PTHR45638">
    <property type="entry name" value="CYCLIC NUCLEOTIDE-GATED CATION CHANNEL SUBUNIT A"/>
    <property type="match status" value="1"/>
</dbReference>
<evidence type="ECO:0000313" key="5">
    <source>
        <dbReference type="EMBL" id="KAK6629045.1"/>
    </source>
</evidence>
<comment type="caution">
    <text evidence="5">The sequence shown here is derived from an EMBL/GenBank/DDBJ whole genome shotgun (WGS) entry which is preliminary data.</text>
</comment>
<dbReference type="InterPro" id="IPR018490">
    <property type="entry name" value="cNMP-bd_dom_sf"/>
</dbReference>
<dbReference type="InterPro" id="IPR014710">
    <property type="entry name" value="RmlC-like_jellyroll"/>
</dbReference>
<proteinExistence type="predicted"/>
<keyword evidence="1" id="KW-0406">Ion transport</keyword>
<dbReference type="GO" id="GO:0005249">
    <property type="term" value="F:voltage-gated potassium channel activity"/>
    <property type="evidence" value="ECO:0007669"/>
    <property type="project" value="InterPro"/>
</dbReference>
<accession>A0AAN8S2U7</accession>
<feature type="transmembrane region" description="Helical" evidence="3">
    <location>
        <begin position="231"/>
        <end position="257"/>
    </location>
</feature>
<dbReference type="InterPro" id="IPR050866">
    <property type="entry name" value="CNG_cation_channel"/>
</dbReference>
<gene>
    <name evidence="5" type="ORF">RUM43_002862</name>
</gene>
<dbReference type="Pfam" id="PF00027">
    <property type="entry name" value="cNMP_binding"/>
    <property type="match status" value="1"/>
</dbReference>
<evidence type="ECO:0000256" key="2">
    <source>
        <dbReference type="ARBA" id="ARBA00023303"/>
    </source>
</evidence>